<dbReference type="SUPFAM" id="SSF52540">
    <property type="entry name" value="P-loop containing nucleoside triphosphate hydrolases"/>
    <property type="match status" value="1"/>
</dbReference>
<organism evidence="3">
    <name type="scientific">uncultured marine phage</name>
    <dbReference type="NCBI Taxonomy" id="707152"/>
    <lineage>
        <taxon>Viruses</taxon>
        <taxon>environmental samples</taxon>
    </lineage>
</organism>
<evidence type="ECO:0000256" key="1">
    <source>
        <dbReference type="ARBA" id="ARBA00022679"/>
    </source>
</evidence>
<dbReference type="PROSITE" id="PS00856">
    <property type="entry name" value="GUANYLATE_KINASE_1"/>
    <property type="match status" value="1"/>
</dbReference>
<keyword evidence="1" id="KW-0808">Transferase</keyword>
<dbReference type="Pfam" id="PF00625">
    <property type="entry name" value="Guanylate_kin"/>
    <property type="match status" value="1"/>
</dbReference>
<dbReference type="GO" id="GO:0004385">
    <property type="term" value="F:GMP kinase activity"/>
    <property type="evidence" value="ECO:0007669"/>
    <property type="project" value="TreeGrafter"/>
</dbReference>
<accession>A0A8D9C8Y6</accession>
<keyword evidence="3" id="KW-0418">Kinase</keyword>
<dbReference type="InterPro" id="IPR027417">
    <property type="entry name" value="P-loop_NTPase"/>
</dbReference>
<dbReference type="InterPro" id="IPR020590">
    <property type="entry name" value="Guanylate_kinase_CS"/>
</dbReference>
<dbReference type="Gene3D" id="3.30.63.10">
    <property type="entry name" value="Guanylate Kinase phosphate binding domain"/>
    <property type="match status" value="1"/>
</dbReference>
<sequence length="174" mass="20885">MKTTKKEKLILVGHGASGKDYLAEQLLEKGLIKSRSYTSRPQRPNEIDGDVYNFVSKEEFEEMINNGEFYEYELFKEDWYYGSTKLDWNICNLFIKTVGGVNQIREEDREGCFIVFLDISEKVRYQRLLERNDNNDDLKRRMDYDRKDFEGFEDYDLKITDEYFDSEMVFDLMD</sequence>
<evidence type="ECO:0000259" key="2">
    <source>
        <dbReference type="SMART" id="SM00072"/>
    </source>
</evidence>
<name>A0A8D9C8Y6_9VIRU</name>
<dbReference type="PANTHER" id="PTHR23117">
    <property type="entry name" value="GUANYLATE KINASE-RELATED"/>
    <property type="match status" value="1"/>
</dbReference>
<dbReference type="SMART" id="SM00072">
    <property type="entry name" value="GuKc"/>
    <property type="match status" value="1"/>
</dbReference>
<reference evidence="3" key="1">
    <citation type="submission" date="2021-06" db="EMBL/GenBank/DDBJ databases">
        <authorList>
            <person name="Gannon L."/>
            <person name="Redgwell R T."/>
            <person name="Michniewski S."/>
            <person name="Harrison D C."/>
            <person name="Millard A."/>
        </authorList>
    </citation>
    <scope>NUCLEOTIDE SEQUENCE</scope>
</reference>
<dbReference type="Gene3D" id="3.40.50.300">
    <property type="entry name" value="P-loop containing nucleotide triphosphate hydrolases"/>
    <property type="match status" value="1"/>
</dbReference>
<proteinExistence type="predicted"/>
<dbReference type="PANTHER" id="PTHR23117:SF13">
    <property type="entry name" value="GUANYLATE KINASE"/>
    <property type="match status" value="1"/>
</dbReference>
<protein>
    <submittedName>
        <fullName evidence="3">Guanylate kinase</fullName>
    </submittedName>
</protein>
<dbReference type="EMBL" id="OU342829">
    <property type="protein sequence ID" value="CAG7580525.1"/>
    <property type="molecule type" value="Genomic_DNA"/>
</dbReference>
<feature type="domain" description="Guanylate kinase/L-type calcium channel beta subunit" evidence="2">
    <location>
        <begin position="6"/>
        <end position="173"/>
    </location>
</feature>
<gene>
    <name evidence="3" type="ORF">SLAVMIC_00459</name>
</gene>
<dbReference type="InterPro" id="IPR008145">
    <property type="entry name" value="GK/Ca_channel_bsu"/>
</dbReference>
<evidence type="ECO:0000313" key="3">
    <source>
        <dbReference type="EMBL" id="CAG7580525.1"/>
    </source>
</evidence>